<keyword evidence="2" id="KW-1185">Reference proteome</keyword>
<organism evidence="1 2">
    <name type="scientific">Phytoactinopolyspora halophila</name>
    <dbReference type="NCBI Taxonomy" id="1981511"/>
    <lineage>
        <taxon>Bacteria</taxon>
        <taxon>Bacillati</taxon>
        <taxon>Actinomycetota</taxon>
        <taxon>Actinomycetes</taxon>
        <taxon>Jiangellales</taxon>
        <taxon>Jiangellaceae</taxon>
        <taxon>Phytoactinopolyspora</taxon>
    </lineage>
</organism>
<dbReference type="EMBL" id="QMIG01000006">
    <property type="protein sequence ID" value="RAW15483.1"/>
    <property type="molecule type" value="Genomic_DNA"/>
</dbReference>
<gene>
    <name evidence="1" type="ORF">DPM12_08900</name>
</gene>
<sequence>MSPAPVASSLMRALVDDAGLFPPTALDMPDAVARHRADLGAASPVLTHRFLCPVSRITELREALAGTDHFDVGLIADSGADGLADAVAQVAADERLALAGVEFPLARTGHGDPGAALGAALTAVSEAGVADEVPLFVEPVSWNDVPILVEAIAAGAQGRPVGVKLRCGGVRAELFPSPEQLALALVAAARTGVMVKATAGLHHAVRHTDASTGFVHHGYVNVLVATVDAVLGADADVVARTLRMDDASQLIRRVKDVDDEAAERARAILVSYGSCSTSTPLAEARNLTLLSHDHEH</sequence>
<dbReference type="Proteomes" id="UP000250462">
    <property type="component" value="Unassembled WGS sequence"/>
</dbReference>
<proteinExistence type="predicted"/>
<evidence type="ECO:0000313" key="2">
    <source>
        <dbReference type="Proteomes" id="UP000250462"/>
    </source>
</evidence>
<dbReference type="AlphaFoldDB" id="A0A329QTB3"/>
<comment type="caution">
    <text evidence="1">The sequence shown here is derived from an EMBL/GenBank/DDBJ whole genome shotgun (WGS) entry which is preliminary data.</text>
</comment>
<reference evidence="1 2" key="1">
    <citation type="submission" date="2018-06" db="EMBL/GenBank/DDBJ databases">
        <title>Phytoactinopolyspora halophila sp. nov., a novel halophilic actinomycete isolated from a saline soil in China.</title>
        <authorList>
            <person name="Tang S.-K."/>
        </authorList>
    </citation>
    <scope>NUCLEOTIDE SEQUENCE [LARGE SCALE GENOMIC DNA]</scope>
    <source>
        <strain evidence="1 2">YIM 96934</strain>
    </source>
</reference>
<evidence type="ECO:0008006" key="3">
    <source>
        <dbReference type="Google" id="ProtNLM"/>
    </source>
</evidence>
<protein>
    <recommendedName>
        <fullName evidence="3">HpcH/HpaI aldolase/citrate lyase domain-containing protein</fullName>
    </recommendedName>
</protein>
<evidence type="ECO:0000313" key="1">
    <source>
        <dbReference type="EMBL" id="RAW15483.1"/>
    </source>
</evidence>
<name>A0A329QTB3_9ACTN</name>
<dbReference type="OrthoDB" id="9778153at2"/>
<accession>A0A329QTB3</accession>